<dbReference type="EMBL" id="BQKB01000055">
    <property type="protein sequence ID" value="GJM53981.1"/>
    <property type="molecule type" value="Genomic_DNA"/>
</dbReference>
<dbReference type="RefSeq" id="WP_264845123.1">
    <property type="nucleotide sequence ID" value="NZ_BPMA01000004.1"/>
</dbReference>
<dbReference type="AlphaFoldDB" id="A0AAV5B046"/>
<keyword evidence="10" id="KW-1185">Reference proteome</keyword>
<feature type="transmembrane region" description="Helical" evidence="6">
    <location>
        <begin position="45"/>
        <end position="64"/>
    </location>
</feature>
<evidence type="ECO:0000256" key="5">
    <source>
        <dbReference type="ARBA" id="ARBA00023136"/>
    </source>
</evidence>
<evidence type="ECO:0000256" key="2">
    <source>
        <dbReference type="ARBA" id="ARBA00022475"/>
    </source>
</evidence>
<evidence type="ECO:0000256" key="1">
    <source>
        <dbReference type="ARBA" id="ARBA00004651"/>
    </source>
</evidence>
<dbReference type="Proteomes" id="UP001208692">
    <property type="component" value="Unassembled WGS sequence"/>
</dbReference>
<organism evidence="7 9">
    <name type="scientific">Capnocytophaga catalasegens</name>
    <dbReference type="NCBI Taxonomy" id="1004260"/>
    <lineage>
        <taxon>Bacteria</taxon>
        <taxon>Pseudomonadati</taxon>
        <taxon>Bacteroidota</taxon>
        <taxon>Flavobacteriia</taxon>
        <taxon>Flavobacteriales</taxon>
        <taxon>Flavobacteriaceae</taxon>
        <taxon>Capnocytophaga</taxon>
    </lineage>
</organism>
<sequence>MKKLLKYTKIILPLALGVFLCWYAYNQFTPEQLSQMKTYFQNVDYKYMWLSVFLGFASHVSRGLRWQYTLAPIGYSPKKLNMIMAVFIGYLLNLTIPRSGEVSRALLITRYDDVPFDKSFGTIISERIIDLLILSLFITTALIVQFDLIQSFLLEKIPLERLIWIFSVGGSLFLGFIWWIIKSKHPFAYRINKLFSGLKEGVLSILKLKNKWSFIGHTIFIWLMYFLMFYVVFFSLAETSSIQISDVITSFVVGSFAVAFTNGGFGAYPLFIAEVLFIFGISFTIGTTLGWVMWIAQFLMILIFGLLSFILLPIVNKK</sequence>
<evidence type="ECO:0000313" key="7">
    <source>
        <dbReference type="EMBL" id="GJM51473.1"/>
    </source>
</evidence>
<dbReference type="Proteomes" id="UP001207736">
    <property type="component" value="Unassembled WGS sequence"/>
</dbReference>
<feature type="transmembrane region" description="Helical" evidence="6">
    <location>
        <begin position="291"/>
        <end position="315"/>
    </location>
</feature>
<dbReference type="Pfam" id="PF03706">
    <property type="entry name" value="LPG_synthase_TM"/>
    <property type="match status" value="1"/>
</dbReference>
<dbReference type="NCBIfam" id="TIGR00374">
    <property type="entry name" value="flippase-like domain"/>
    <property type="match status" value="1"/>
</dbReference>
<accession>A0AAV5B046</accession>
<evidence type="ECO:0000313" key="10">
    <source>
        <dbReference type="Proteomes" id="UP001208692"/>
    </source>
</evidence>
<dbReference type="InterPro" id="IPR022791">
    <property type="entry name" value="L-PG_synthase/AglD"/>
</dbReference>
<comment type="caution">
    <text evidence="7">The sequence shown here is derived from an EMBL/GenBank/DDBJ whole genome shotgun (WGS) entry which is preliminary data.</text>
</comment>
<protein>
    <submittedName>
        <fullName evidence="7">Membrane protein</fullName>
    </submittedName>
</protein>
<keyword evidence="5 6" id="KW-0472">Membrane</keyword>
<evidence type="ECO:0000313" key="8">
    <source>
        <dbReference type="EMBL" id="GJM53981.1"/>
    </source>
</evidence>
<comment type="subcellular location">
    <subcellularLocation>
        <location evidence="1">Cell membrane</location>
        <topology evidence="1">Multi-pass membrane protein</topology>
    </subcellularLocation>
</comment>
<feature type="transmembrane region" description="Helical" evidence="6">
    <location>
        <begin position="267"/>
        <end position="285"/>
    </location>
</feature>
<evidence type="ECO:0000256" key="3">
    <source>
        <dbReference type="ARBA" id="ARBA00022692"/>
    </source>
</evidence>
<gene>
    <name evidence="7" type="ORF">RCZ15_24460</name>
    <name evidence="8" type="ORF">RCZ16_22970</name>
</gene>
<dbReference type="PANTHER" id="PTHR39087:SF2">
    <property type="entry name" value="UPF0104 MEMBRANE PROTEIN MJ1595"/>
    <property type="match status" value="1"/>
</dbReference>
<feature type="transmembrane region" description="Helical" evidence="6">
    <location>
        <begin position="161"/>
        <end position="181"/>
    </location>
</feature>
<evidence type="ECO:0000256" key="4">
    <source>
        <dbReference type="ARBA" id="ARBA00022989"/>
    </source>
</evidence>
<dbReference type="PANTHER" id="PTHR39087">
    <property type="entry name" value="UPF0104 MEMBRANE PROTEIN MJ1595"/>
    <property type="match status" value="1"/>
</dbReference>
<reference evidence="7 10" key="1">
    <citation type="submission" date="2021-11" db="EMBL/GenBank/DDBJ databases">
        <title>Draft genome sequence of Capnocytophaga sp. strain KC07075 isolated from cat oral cavity.</title>
        <authorList>
            <person name="Suzuki M."/>
            <person name="Imaoka K."/>
            <person name="Kimura M."/>
            <person name="Morikawa S."/>
            <person name="Maeda K."/>
        </authorList>
    </citation>
    <scope>NUCLEOTIDE SEQUENCE</scope>
    <source>
        <strain evidence="7">KC07075</strain>
        <strain evidence="8 10">KC07079</strain>
    </source>
</reference>
<name>A0AAV5B046_9FLAO</name>
<keyword evidence="2" id="KW-1003">Cell membrane</keyword>
<dbReference type="GO" id="GO:0005886">
    <property type="term" value="C:plasma membrane"/>
    <property type="evidence" value="ECO:0007669"/>
    <property type="project" value="UniProtKB-SubCell"/>
</dbReference>
<evidence type="ECO:0000256" key="6">
    <source>
        <dbReference type="SAM" id="Phobius"/>
    </source>
</evidence>
<keyword evidence="3 6" id="KW-0812">Transmembrane</keyword>
<feature type="transmembrane region" description="Helical" evidence="6">
    <location>
        <begin position="7"/>
        <end position="25"/>
    </location>
</feature>
<keyword evidence="4 6" id="KW-1133">Transmembrane helix</keyword>
<proteinExistence type="predicted"/>
<dbReference type="EMBL" id="BQKA01000058">
    <property type="protein sequence ID" value="GJM51473.1"/>
    <property type="molecule type" value="Genomic_DNA"/>
</dbReference>
<evidence type="ECO:0000313" key="9">
    <source>
        <dbReference type="Proteomes" id="UP001207736"/>
    </source>
</evidence>
<feature type="transmembrane region" description="Helical" evidence="6">
    <location>
        <begin position="128"/>
        <end position="149"/>
    </location>
</feature>
<feature type="transmembrane region" description="Helical" evidence="6">
    <location>
        <begin position="214"/>
        <end position="236"/>
    </location>
</feature>